<proteinExistence type="predicted"/>
<keyword evidence="1" id="KW-0812">Transmembrane</keyword>
<evidence type="ECO:0000313" key="3">
    <source>
        <dbReference type="Proteomes" id="UP000183649"/>
    </source>
</evidence>
<dbReference type="EMBL" id="CYHF01000004">
    <property type="protein sequence ID" value="CUA96261.1"/>
    <property type="molecule type" value="Genomic_DNA"/>
</dbReference>
<name>A0A0K6HZL0_9BURK</name>
<evidence type="ECO:0000256" key="1">
    <source>
        <dbReference type="SAM" id="Phobius"/>
    </source>
</evidence>
<keyword evidence="1" id="KW-0472">Membrane</keyword>
<evidence type="ECO:0008006" key="4">
    <source>
        <dbReference type="Google" id="ProtNLM"/>
    </source>
</evidence>
<dbReference type="Proteomes" id="UP000183649">
    <property type="component" value="Unassembled WGS sequence"/>
</dbReference>
<dbReference type="Pfam" id="PF06127">
    <property type="entry name" value="Mpo1-like"/>
    <property type="match status" value="1"/>
</dbReference>
<gene>
    <name evidence="2" type="ORF">Ga0061069_10467</name>
</gene>
<keyword evidence="3" id="KW-1185">Reference proteome</keyword>
<protein>
    <recommendedName>
        <fullName evidence="4">DUF962 domain-containing protein</fullName>
    </recommendedName>
</protein>
<keyword evidence="1" id="KW-1133">Transmembrane helix</keyword>
<feature type="transmembrane region" description="Helical" evidence="1">
    <location>
        <begin position="49"/>
        <end position="66"/>
    </location>
</feature>
<organism evidence="2 3">
    <name type="scientific">Thiomonas bhubaneswarensis</name>
    <dbReference type="NCBI Taxonomy" id="339866"/>
    <lineage>
        <taxon>Bacteria</taxon>
        <taxon>Pseudomonadati</taxon>
        <taxon>Pseudomonadota</taxon>
        <taxon>Betaproteobacteria</taxon>
        <taxon>Burkholderiales</taxon>
        <taxon>Thiomonas</taxon>
    </lineage>
</organism>
<dbReference type="AlphaFoldDB" id="A0A0K6HZL0"/>
<dbReference type="PANTHER" id="PTHR34205:SF2">
    <property type="entry name" value="DUF962 DOMAIN-CONTAINING PROTEIN"/>
    <property type="match status" value="1"/>
</dbReference>
<evidence type="ECO:0000313" key="2">
    <source>
        <dbReference type="EMBL" id="CUA96261.1"/>
    </source>
</evidence>
<dbReference type="InterPro" id="IPR009305">
    <property type="entry name" value="Mpo1-like"/>
</dbReference>
<dbReference type="OrthoDB" id="7356072at2"/>
<accession>A0A0K6HZL0</accession>
<sequence>MRARRHHHHQDLPAATKPANAMRLAAAKTFAEFYPLYLAEHRDPRNRRLHFIGSTLALICLFFLVFTGNLWWLPAAVVCGYAFAWVGHFFVERNRPATFKRPLFSLMGDWVMWWQTLTHRL</sequence>
<dbReference type="PANTHER" id="PTHR34205">
    <property type="entry name" value="TRANSMEMBRANE PROTEIN"/>
    <property type="match status" value="1"/>
</dbReference>
<dbReference type="STRING" id="339866.GCA_001418255_01300"/>
<reference evidence="3" key="1">
    <citation type="submission" date="2015-08" db="EMBL/GenBank/DDBJ databases">
        <authorList>
            <person name="Varghese N."/>
        </authorList>
    </citation>
    <scope>NUCLEOTIDE SEQUENCE [LARGE SCALE GENOMIC DNA]</scope>
    <source>
        <strain evidence="3">DSM 18181</strain>
    </source>
</reference>
<feature type="transmembrane region" description="Helical" evidence="1">
    <location>
        <begin position="72"/>
        <end position="91"/>
    </location>
</feature>